<keyword evidence="6" id="KW-0539">Nucleus</keyword>
<sequence length="888" mass="100156">MERAVSSPVARHEVSRKRLLQEFGTFQRRRSSARCYFHFPPSSPASPARNDGDPKSSKPAWRADWLRGRKHRGGRFRTTRLTRDGIHPGSTPFRSIRTQIGSLLRGIRRGAEGAGKAAGPAHRSHAGPDSPVAGSLKGGPLKAPAWPQGATAAGRGRYEGSMAEGGEAAGAPDVILEDYFMMEEDIGEETLIDKATEEDEIDLYINLTFTSAYPEDNRAKALTTESQKVAVVDPREGEMVDAEGEQETRTSDEEPMVEDGKEDESLSEESQPQFASGTMEADEEAMTDHGEVPTSKNAGELHDLEDPAVMSAVRGQRLLEKEDSAVLDSKVASHFSEFSPGYLPHSKCMWRTPTLRRSPSLSMMQALERVSRSRANLDFLTSPVRTSFLDSPDVDCSAFCGRTLSPTPQRFMRQEPPVMSPSIRLPYPFTPPRRIRRPFGLSQMSGYASPPPFQPLFSNARSPTWALTHTPETPPFSPLSGSQQKISLPSAMTQLHPLHQRFLTQRQRGQKVRSCSCLPPRLSCVDSQTPEVDPFSALMIPFEKDWVIKVQMLQLQSENPQRDDYYYQEYYRKLEHKQAEKGLLPGSKPDVPKLVTPYIQRVETYESVVRIPGSLGQVAMSTCYSPRRAIDAVYHFSLEQAVGNQRLQVLYQIEKMYLILLEMEDIQRKLDQAPEEMHPQLYEKFVRVVERIYQALRIEEHSGKEEVKEEFLQLLLVGKGKRLVARLLPHLSLERAKMTLVSIVQHLAMLIKKDLLEESLSVLYTPLCNTIGQLTFRELMDLLQELTQLQPDSVKQSLALVFSNKFAISLLYLLLSHGERWLSSDTSPKPDTKDLEKWVDLVLLVARELSQVPKTSMVEPLHLPSNLLFLFCRYVDKDIVNRLDVQMD</sequence>
<feature type="region of interest" description="Disordered" evidence="7">
    <location>
        <begin position="111"/>
        <end position="166"/>
    </location>
</feature>
<gene>
    <name evidence="9" type="ORF">NXF25_015606</name>
</gene>
<evidence type="ECO:0000259" key="8">
    <source>
        <dbReference type="Pfam" id="PF09770"/>
    </source>
</evidence>
<keyword evidence="4" id="KW-0963">Cytoplasm</keyword>
<comment type="caution">
    <text evidence="9">The sequence shown here is derived from an EMBL/GenBank/DDBJ whole genome shotgun (WGS) entry which is preliminary data.</text>
</comment>
<dbReference type="GO" id="GO:0000290">
    <property type="term" value="P:deadenylation-dependent decapping of nuclear-transcribed mRNA"/>
    <property type="evidence" value="ECO:0007669"/>
    <property type="project" value="InterPro"/>
</dbReference>
<evidence type="ECO:0000256" key="1">
    <source>
        <dbReference type="ARBA" id="ARBA00004123"/>
    </source>
</evidence>
<dbReference type="GO" id="GO:0003723">
    <property type="term" value="F:RNA binding"/>
    <property type="evidence" value="ECO:0007669"/>
    <property type="project" value="UniProtKB-KW"/>
</dbReference>
<dbReference type="InterPro" id="IPR039900">
    <property type="entry name" value="Pat1-like"/>
</dbReference>
<feature type="region of interest" description="Disordered" evidence="7">
    <location>
        <begin position="36"/>
        <end position="62"/>
    </location>
</feature>
<feature type="region of interest" description="Disordered" evidence="7">
    <location>
        <begin position="234"/>
        <end position="299"/>
    </location>
</feature>
<dbReference type="PANTHER" id="PTHR21551:SF3">
    <property type="entry name" value="PROTEIN PAT1 HOMOLOG 2"/>
    <property type="match status" value="1"/>
</dbReference>
<name>A0AAW1AVP0_CROAD</name>
<comment type="subcellular location">
    <subcellularLocation>
        <location evidence="2">Cytoplasm</location>
    </subcellularLocation>
    <subcellularLocation>
        <location evidence="1">Nucleus</location>
    </subcellularLocation>
</comment>
<protein>
    <submittedName>
        <fullName evidence="9">Protein PAT1 2 like</fullName>
    </submittedName>
</protein>
<dbReference type="GO" id="GO:0005634">
    <property type="term" value="C:nucleus"/>
    <property type="evidence" value="ECO:0007669"/>
    <property type="project" value="UniProtKB-SubCell"/>
</dbReference>
<dbReference type="EMBL" id="JAOTOJ010000012">
    <property type="protein sequence ID" value="KAK9393943.1"/>
    <property type="molecule type" value="Genomic_DNA"/>
</dbReference>
<dbReference type="GO" id="GO:0000932">
    <property type="term" value="C:P-body"/>
    <property type="evidence" value="ECO:0007669"/>
    <property type="project" value="TreeGrafter"/>
</dbReference>
<dbReference type="GO" id="GO:0033962">
    <property type="term" value="P:P-body assembly"/>
    <property type="evidence" value="ECO:0007669"/>
    <property type="project" value="TreeGrafter"/>
</dbReference>
<proteinExistence type="inferred from homology"/>
<organism evidence="9 10">
    <name type="scientific">Crotalus adamanteus</name>
    <name type="common">Eastern diamondback rattlesnake</name>
    <dbReference type="NCBI Taxonomy" id="8729"/>
    <lineage>
        <taxon>Eukaryota</taxon>
        <taxon>Metazoa</taxon>
        <taxon>Chordata</taxon>
        <taxon>Craniata</taxon>
        <taxon>Vertebrata</taxon>
        <taxon>Euteleostomi</taxon>
        <taxon>Lepidosauria</taxon>
        <taxon>Squamata</taxon>
        <taxon>Bifurcata</taxon>
        <taxon>Unidentata</taxon>
        <taxon>Episquamata</taxon>
        <taxon>Toxicofera</taxon>
        <taxon>Serpentes</taxon>
        <taxon>Colubroidea</taxon>
        <taxon>Viperidae</taxon>
        <taxon>Crotalinae</taxon>
        <taxon>Crotalus</taxon>
    </lineage>
</organism>
<keyword evidence="5" id="KW-0694">RNA-binding</keyword>
<evidence type="ECO:0000256" key="5">
    <source>
        <dbReference type="ARBA" id="ARBA00022884"/>
    </source>
</evidence>
<keyword evidence="10" id="KW-1185">Reference proteome</keyword>
<evidence type="ECO:0000256" key="3">
    <source>
        <dbReference type="ARBA" id="ARBA00009138"/>
    </source>
</evidence>
<dbReference type="Proteomes" id="UP001474421">
    <property type="component" value="Unassembled WGS sequence"/>
</dbReference>
<evidence type="ECO:0000256" key="7">
    <source>
        <dbReference type="SAM" id="MobiDB-lite"/>
    </source>
</evidence>
<evidence type="ECO:0000256" key="2">
    <source>
        <dbReference type="ARBA" id="ARBA00004496"/>
    </source>
</evidence>
<comment type="similarity">
    <text evidence="3">Belongs to the PAT1 family.</text>
</comment>
<dbReference type="InterPro" id="IPR019167">
    <property type="entry name" value="PAT1_dom"/>
</dbReference>
<evidence type="ECO:0000256" key="6">
    <source>
        <dbReference type="ARBA" id="ARBA00023242"/>
    </source>
</evidence>
<feature type="domain" description="mRNA decay factor PAT1" evidence="8">
    <location>
        <begin position="640"/>
        <end position="803"/>
    </location>
</feature>
<evidence type="ECO:0000313" key="9">
    <source>
        <dbReference type="EMBL" id="KAK9393943.1"/>
    </source>
</evidence>
<evidence type="ECO:0000256" key="4">
    <source>
        <dbReference type="ARBA" id="ARBA00022490"/>
    </source>
</evidence>
<dbReference type="Pfam" id="PF09770">
    <property type="entry name" value="PAT1"/>
    <property type="match status" value="1"/>
</dbReference>
<accession>A0AAW1AVP0</accession>
<feature type="compositionally biased region" description="Acidic residues" evidence="7">
    <location>
        <begin position="253"/>
        <end position="267"/>
    </location>
</feature>
<dbReference type="PANTHER" id="PTHR21551">
    <property type="entry name" value="TOPOISOMERASE II-ASSOCIATED PROTEIN PAT1"/>
    <property type="match status" value="1"/>
</dbReference>
<dbReference type="AlphaFoldDB" id="A0AAW1AVP0"/>
<reference evidence="9 10" key="1">
    <citation type="journal article" date="2024" name="Proc. Natl. Acad. Sci. U.S.A.">
        <title>The genetic regulatory architecture and epigenomic basis for age-related changes in rattlesnake venom.</title>
        <authorList>
            <person name="Hogan M.P."/>
            <person name="Holding M.L."/>
            <person name="Nystrom G.S."/>
            <person name="Colston T.J."/>
            <person name="Bartlett D.A."/>
            <person name="Mason A.J."/>
            <person name="Ellsworth S.A."/>
            <person name="Rautsaw R.M."/>
            <person name="Lawrence K.C."/>
            <person name="Strickland J.L."/>
            <person name="He B."/>
            <person name="Fraser P."/>
            <person name="Margres M.J."/>
            <person name="Gilbert D.M."/>
            <person name="Gibbs H.L."/>
            <person name="Parkinson C.L."/>
            <person name="Rokyta D.R."/>
        </authorList>
    </citation>
    <scope>NUCLEOTIDE SEQUENCE [LARGE SCALE GENOMIC DNA]</scope>
    <source>
        <strain evidence="9">DRR0105</strain>
    </source>
</reference>
<evidence type="ECO:0000313" key="10">
    <source>
        <dbReference type="Proteomes" id="UP001474421"/>
    </source>
</evidence>